<dbReference type="VEuPathDB" id="CryptoDB:Vbra_13586"/>
<proteinExistence type="predicted"/>
<evidence type="ECO:0000313" key="2">
    <source>
        <dbReference type="EMBL" id="CEM02437.1"/>
    </source>
</evidence>
<keyword evidence="3" id="KW-1185">Reference proteome</keyword>
<dbReference type="AlphaFoldDB" id="A0A0G4EVJ5"/>
<sequence>MSRPFFKSNIPFQPMPKSNIPFQRMPRRPRDPSRLWEYLPEASMRQYAAIAELTPSLPSPLPPHGVKATQLLTDGETWIQRAKKVLEGPPVRPPIAAVILHEMTY</sequence>
<protein>
    <submittedName>
        <fullName evidence="2">Uncharacterized protein</fullName>
    </submittedName>
</protein>
<feature type="region of interest" description="Disordered" evidence="1">
    <location>
        <begin position="1"/>
        <end position="29"/>
    </location>
</feature>
<name>A0A0G4EVJ5_VITBC</name>
<dbReference type="PhylomeDB" id="A0A0G4EVJ5"/>
<gene>
    <name evidence="2" type="ORF">Vbra_13586</name>
</gene>
<reference evidence="2 3" key="1">
    <citation type="submission" date="2014-11" db="EMBL/GenBank/DDBJ databases">
        <authorList>
            <person name="Zhu J."/>
            <person name="Qi W."/>
            <person name="Song R."/>
        </authorList>
    </citation>
    <scope>NUCLEOTIDE SEQUENCE [LARGE SCALE GENOMIC DNA]</scope>
</reference>
<accession>A0A0G4EVJ5</accession>
<dbReference type="InParanoid" id="A0A0G4EVJ5"/>
<dbReference type="Proteomes" id="UP000041254">
    <property type="component" value="Unassembled WGS sequence"/>
</dbReference>
<organism evidence="2 3">
    <name type="scientific">Vitrella brassicaformis (strain CCMP3155)</name>
    <dbReference type="NCBI Taxonomy" id="1169540"/>
    <lineage>
        <taxon>Eukaryota</taxon>
        <taxon>Sar</taxon>
        <taxon>Alveolata</taxon>
        <taxon>Colpodellida</taxon>
        <taxon>Vitrellaceae</taxon>
        <taxon>Vitrella</taxon>
    </lineage>
</organism>
<dbReference type="EMBL" id="CDMY01000326">
    <property type="protein sequence ID" value="CEM02437.1"/>
    <property type="molecule type" value="Genomic_DNA"/>
</dbReference>
<evidence type="ECO:0000313" key="3">
    <source>
        <dbReference type="Proteomes" id="UP000041254"/>
    </source>
</evidence>
<evidence type="ECO:0000256" key="1">
    <source>
        <dbReference type="SAM" id="MobiDB-lite"/>
    </source>
</evidence>